<dbReference type="InterPro" id="IPR000300">
    <property type="entry name" value="IPPc"/>
</dbReference>
<comment type="similarity">
    <text evidence="1">Belongs to the inositol polyphosphate 5-phosphatase family.</text>
</comment>
<dbReference type="Pfam" id="PF22669">
    <property type="entry name" value="Exo_endo_phos2"/>
    <property type="match status" value="1"/>
</dbReference>
<evidence type="ECO:0000313" key="4">
    <source>
        <dbReference type="EMBL" id="PWA78747.1"/>
    </source>
</evidence>
<keyword evidence="4" id="KW-0255">Endonuclease</keyword>
<dbReference type="AlphaFoldDB" id="A0A2U1NZ45"/>
<evidence type="ECO:0000259" key="3">
    <source>
        <dbReference type="SMART" id="SM00128"/>
    </source>
</evidence>
<dbReference type="InterPro" id="IPR045849">
    <property type="entry name" value="IP5P_plant"/>
</dbReference>
<dbReference type="SMART" id="SM00128">
    <property type="entry name" value="IPPc"/>
    <property type="match status" value="1"/>
</dbReference>
<dbReference type="EMBL" id="PKPP01001950">
    <property type="protein sequence ID" value="PWA78747.1"/>
    <property type="molecule type" value="Genomic_DNA"/>
</dbReference>
<keyword evidence="4" id="KW-0540">Nuclease</keyword>
<keyword evidence="5" id="KW-1185">Reference proteome</keyword>
<dbReference type="Gene3D" id="3.60.10.10">
    <property type="entry name" value="Endonuclease/exonuclease/phosphatase"/>
    <property type="match status" value="1"/>
</dbReference>
<organism evidence="4 5">
    <name type="scientific">Artemisia annua</name>
    <name type="common">Sweet wormwood</name>
    <dbReference type="NCBI Taxonomy" id="35608"/>
    <lineage>
        <taxon>Eukaryota</taxon>
        <taxon>Viridiplantae</taxon>
        <taxon>Streptophyta</taxon>
        <taxon>Embryophyta</taxon>
        <taxon>Tracheophyta</taxon>
        <taxon>Spermatophyta</taxon>
        <taxon>Magnoliopsida</taxon>
        <taxon>eudicotyledons</taxon>
        <taxon>Gunneridae</taxon>
        <taxon>Pentapetalae</taxon>
        <taxon>asterids</taxon>
        <taxon>campanulids</taxon>
        <taxon>Asterales</taxon>
        <taxon>Asteraceae</taxon>
        <taxon>Asteroideae</taxon>
        <taxon>Anthemideae</taxon>
        <taxon>Artemisiinae</taxon>
        <taxon>Artemisia</taxon>
    </lineage>
</organism>
<evidence type="ECO:0000256" key="2">
    <source>
        <dbReference type="ARBA" id="ARBA00022801"/>
    </source>
</evidence>
<keyword evidence="2" id="KW-0378">Hydrolase</keyword>
<evidence type="ECO:0000256" key="1">
    <source>
        <dbReference type="ARBA" id="ARBA00010768"/>
    </source>
</evidence>
<accession>A0A2U1NZ45</accession>
<sequence>MSLEPFLLRTTSDLGSVIPVILPENHTTQNCNIFVGTWNVGGVTPTDDLNIDDLLDTHDTCCDIYVIGFQEVVPLKASNVLGLKKKKISRKWNTMIKKTLNKKSISQLSSKSNTERSNLLHDFHCLKSKRMVGLLISVWVRSNLHQLIRNLDVSCVGCGIMGCLGNKGSVSIRFMLHDTSFCFVCSHLASGGGEGDERNRNSNAVDIFSRTSFPTSKLGSSVQLPKRILDHDRVVLLGDLNYRISLPDKETRSLVYKKDWSTLIEYDQLRMELTEGQFRAWHEGAINFAPTYKYLPNSDEYFDKDFETKRAPAWCDRIIWTGEGLKQILYDRCESNLSDHRPVKAIFSTQVQVSQAGCRTFYFSDRFNQIPTDLELVSSDEHSTNRGQLNFQSTIKRRKKNCSMKKGNEELWLDGVVWWLAMAKVPCHCGELQRAPHLELLITLKEHAESKLFNRAIGEFSELLASIEFCFSDT</sequence>
<dbReference type="GO" id="GO:0046856">
    <property type="term" value="P:phosphatidylinositol dephosphorylation"/>
    <property type="evidence" value="ECO:0007669"/>
    <property type="project" value="InterPro"/>
</dbReference>
<feature type="domain" description="Inositol polyphosphate-related phosphatase" evidence="3">
    <location>
        <begin position="29"/>
        <end position="355"/>
    </location>
</feature>
<dbReference type="GO" id="GO:0034485">
    <property type="term" value="F:phosphatidylinositol-3,4,5-trisphosphate 5-phosphatase activity"/>
    <property type="evidence" value="ECO:0007669"/>
    <property type="project" value="TreeGrafter"/>
</dbReference>
<dbReference type="PANTHER" id="PTHR45666:SF48">
    <property type="entry name" value="ENDONUCLEASE_EXONUCLEASE_PHOSPHATASE-RELATED"/>
    <property type="match status" value="1"/>
</dbReference>
<dbReference type="InterPro" id="IPR036691">
    <property type="entry name" value="Endo/exonu/phosph_ase_sf"/>
</dbReference>
<dbReference type="OrthoDB" id="62798at2759"/>
<dbReference type="GO" id="GO:0004519">
    <property type="term" value="F:endonuclease activity"/>
    <property type="evidence" value="ECO:0007669"/>
    <property type="project" value="UniProtKB-KW"/>
</dbReference>
<keyword evidence="4" id="KW-0269">Exonuclease</keyword>
<dbReference type="Proteomes" id="UP000245207">
    <property type="component" value="Unassembled WGS sequence"/>
</dbReference>
<reference evidence="4 5" key="1">
    <citation type="journal article" date="2018" name="Mol. Plant">
        <title>The genome of Artemisia annua provides insight into the evolution of Asteraceae family and artemisinin biosynthesis.</title>
        <authorList>
            <person name="Shen Q."/>
            <person name="Zhang L."/>
            <person name="Liao Z."/>
            <person name="Wang S."/>
            <person name="Yan T."/>
            <person name="Shi P."/>
            <person name="Liu M."/>
            <person name="Fu X."/>
            <person name="Pan Q."/>
            <person name="Wang Y."/>
            <person name="Lv Z."/>
            <person name="Lu X."/>
            <person name="Zhang F."/>
            <person name="Jiang W."/>
            <person name="Ma Y."/>
            <person name="Chen M."/>
            <person name="Hao X."/>
            <person name="Li L."/>
            <person name="Tang Y."/>
            <person name="Lv G."/>
            <person name="Zhou Y."/>
            <person name="Sun X."/>
            <person name="Brodelius P.E."/>
            <person name="Rose J.K.C."/>
            <person name="Tang K."/>
        </authorList>
    </citation>
    <scope>NUCLEOTIDE SEQUENCE [LARGE SCALE GENOMIC DNA]</scope>
    <source>
        <strain evidence="5">cv. Huhao1</strain>
        <tissue evidence="4">Leaf</tissue>
    </source>
</reference>
<protein>
    <submittedName>
        <fullName evidence="4">Endonuclease/exonuclease/phosphatase</fullName>
    </submittedName>
</protein>
<dbReference type="GO" id="GO:0004445">
    <property type="term" value="F:inositol-polyphosphate 5-phosphatase activity"/>
    <property type="evidence" value="ECO:0007669"/>
    <property type="project" value="InterPro"/>
</dbReference>
<dbReference type="GO" id="GO:0004527">
    <property type="term" value="F:exonuclease activity"/>
    <property type="evidence" value="ECO:0007669"/>
    <property type="project" value="UniProtKB-KW"/>
</dbReference>
<proteinExistence type="inferred from homology"/>
<dbReference type="SUPFAM" id="SSF56219">
    <property type="entry name" value="DNase I-like"/>
    <property type="match status" value="1"/>
</dbReference>
<name>A0A2U1NZ45_ARTAN</name>
<comment type="caution">
    <text evidence="4">The sequence shown here is derived from an EMBL/GenBank/DDBJ whole genome shotgun (WGS) entry which is preliminary data.</text>
</comment>
<dbReference type="GO" id="GO:0004439">
    <property type="term" value="F:phosphatidylinositol-4,5-bisphosphate 5-phosphatase activity"/>
    <property type="evidence" value="ECO:0007669"/>
    <property type="project" value="TreeGrafter"/>
</dbReference>
<evidence type="ECO:0000313" key="5">
    <source>
        <dbReference type="Proteomes" id="UP000245207"/>
    </source>
</evidence>
<gene>
    <name evidence="4" type="ORF">CTI12_AA212430</name>
</gene>
<dbReference type="PANTHER" id="PTHR45666">
    <property type="entry name" value="TYPE IV INOSITOL POLYPHOSPHATE 5-PHOSPHATASE 9"/>
    <property type="match status" value="1"/>
</dbReference>
<dbReference type="STRING" id="35608.A0A2U1NZ45"/>